<dbReference type="GO" id="GO:0007165">
    <property type="term" value="P:signal transduction"/>
    <property type="evidence" value="ECO:0007669"/>
    <property type="project" value="InterPro"/>
</dbReference>
<keyword evidence="3" id="KW-1185">Reference proteome</keyword>
<protein>
    <submittedName>
        <fullName evidence="2">CheW protein</fullName>
    </submittedName>
</protein>
<dbReference type="STRING" id="638303.Thal_0513"/>
<gene>
    <name evidence="2" type="ordered locus">Thal_0513</name>
</gene>
<dbReference type="Gene3D" id="2.40.50.180">
    <property type="entry name" value="CheA-289, Domain 4"/>
    <property type="match status" value="1"/>
</dbReference>
<dbReference type="Proteomes" id="UP000002043">
    <property type="component" value="Chromosome"/>
</dbReference>
<proteinExistence type="predicted"/>
<dbReference type="PANTHER" id="PTHR22617">
    <property type="entry name" value="CHEMOTAXIS SENSOR HISTIDINE KINASE-RELATED"/>
    <property type="match status" value="1"/>
</dbReference>
<dbReference type="SUPFAM" id="SSF50341">
    <property type="entry name" value="CheW-like"/>
    <property type="match status" value="1"/>
</dbReference>
<dbReference type="InterPro" id="IPR036061">
    <property type="entry name" value="CheW-like_dom_sf"/>
</dbReference>
<reference evidence="3" key="1">
    <citation type="journal article" date="2010" name="Stand. Genomic Sci.">
        <title>Complete genome sequence of Thermocrinis albus type strain (HI 11/12T).</title>
        <authorList>
            <person name="Wirth R."/>
            <person name="Sikorski J."/>
            <person name="Brambilla E."/>
            <person name="Misra M."/>
            <person name="Lapidus A."/>
            <person name="Copeland A."/>
            <person name="Nolan M."/>
            <person name="Lucas S."/>
            <person name="Chen F."/>
            <person name="Tice H."/>
            <person name="Cheng J.F."/>
            <person name="Han C."/>
            <person name="Detter J.C."/>
            <person name="Tapia R."/>
            <person name="Bruce D."/>
            <person name="Goodwin L."/>
            <person name="Pitluck S."/>
            <person name="Pati A."/>
            <person name="Anderson I."/>
            <person name="Ivanova N."/>
            <person name="Mavromatis K."/>
            <person name="Mikhailova N."/>
            <person name="Chen A."/>
            <person name="Palaniappan K."/>
            <person name="Bilek Y."/>
            <person name="Hader T."/>
            <person name="Land M."/>
            <person name="Hauser L."/>
            <person name="Chang Y.J."/>
            <person name="Jeffries C.D."/>
            <person name="Tindall B.J."/>
            <person name="Rohde M."/>
            <person name="Goker M."/>
            <person name="Bristow J."/>
            <person name="Eisen J.A."/>
            <person name="Markowitz V."/>
            <person name="Hugenholtz P."/>
            <person name="Kyrpides N.C."/>
            <person name="Klenk H.P."/>
        </authorList>
    </citation>
    <scope>NUCLEOTIDE SEQUENCE [LARGE SCALE GENOMIC DNA]</scope>
    <source>
        <strain evidence="3">DSM 14484 / JCM 11386 / HI 11/12</strain>
    </source>
</reference>
<feature type="domain" description="CheW-like" evidence="1">
    <location>
        <begin position="18"/>
        <end position="152"/>
    </location>
</feature>
<dbReference type="KEGG" id="tal:Thal_0513"/>
<dbReference type="SMART" id="SM00260">
    <property type="entry name" value="CheW"/>
    <property type="match status" value="1"/>
</dbReference>
<accession>D3SPR0</accession>
<dbReference type="Gene3D" id="2.30.30.40">
    <property type="entry name" value="SH3 Domains"/>
    <property type="match status" value="1"/>
</dbReference>
<dbReference type="OrthoDB" id="9794382at2"/>
<dbReference type="eggNOG" id="COG0835">
    <property type="taxonomic scope" value="Bacteria"/>
</dbReference>
<dbReference type="AlphaFoldDB" id="D3SPR0"/>
<dbReference type="InterPro" id="IPR039315">
    <property type="entry name" value="CheW"/>
</dbReference>
<sequence length="152" mass="17521">MNIVLHKDKNQLEKVTHMYELLAFYLEGELFGVPLRKVLEVSRMVPIVPVPFSPTYVKGVINVRGEILPVVDLKGPLRMKRTREENRIVLLETERGKVGVLVDEVVGVMRVEEQRFEPNPMVGRYSEFVEKVAYLKEGLLCLLEMDRIINSL</sequence>
<dbReference type="EMBL" id="CP001931">
    <property type="protein sequence ID" value="ADC89147.1"/>
    <property type="molecule type" value="Genomic_DNA"/>
</dbReference>
<dbReference type="GO" id="GO:0006935">
    <property type="term" value="P:chemotaxis"/>
    <property type="evidence" value="ECO:0007669"/>
    <property type="project" value="InterPro"/>
</dbReference>
<evidence type="ECO:0000313" key="2">
    <source>
        <dbReference type="EMBL" id="ADC89147.1"/>
    </source>
</evidence>
<dbReference type="RefSeq" id="WP_012991554.1">
    <property type="nucleotide sequence ID" value="NC_013894.1"/>
</dbReference>
<dbReference type="InterPro" id="IPR002545">
    <property type="entry name" value="CheW-lke_dom"/>
</dbReference>
<dbReference type="PANTHER" id="PTHR22617:SF43">
    <property type="entry name" value="PROTEIN PILI"/>
    <property type="match status" value="1"/>
</dbReference>
<name>D3SPR0_THEAH</name>
<dbReference type="Pfam" id="PF01584">
    <property type="entry name" value="CheW"/>
    <property type="match status" value="1"/>
</dbReference>
<dbReference type="HOGENOM" id="CLU_048995_3_2_0"/>
<evidence type="ECO:0000313" key="3">
    <source>
        <dbReference type="Proteomes" id="UP000002043"/>
    </source>
</evidence>
<dbReference type="GO" id="GO:0005829">
    <property type="term" value="C:cytosol"/>
    <property type="evidence" value="ECO:0007669"/>
    <property type="project" value="TreeGrafter"/>
</dbReference>
<dbReference type="PROSITE" id="PS50851">
    <property type="entry name" value="CHEW"/>
    <property type="match status" value="1"/>
</dbReference>
<organism evidence="2 3">
    <name type="scientific">Thermocrinis albus (strain DSM 14484 / JCM 11386 / HI 11/12)</name>
    <dbReference type="NCBI Taxonomy" id="638303"/>
    <lineage>
        <taxon>Bacteria</taxon>
        <taxon>Pseudomonadati</taxon>
        <taxon>Aquificota</taxon>
        <taxon>Aquificia</taxon>
        <taxon>Aquificales</taxon>
        <taxon>Aquificaceae</taxon>
        <taxon>Thermocrinis</taxon>
    </lineage>
</organism>
<evidence type="ECO:0000259" key="1">
    <source>
        <dbReference type="PROSITE" id="PS50851"/>
    </source>
</evidence>